<evidence type="ECO:0000256" key="4">
    <source>
        <dbReference type="SAM" id="Phobius"/>
    </source>
</evidence>
<keyword evidence="4" id="KW-1133">Transmembrane helix</keyword>
<dbReference type="RefSeq" id="XP_043050614.1">
    <property type="nucleotide sequence ID" value="XM_043194863.1"/>
</dbReference>
<dbReference type="OrthoDB" id="435881at2759"/>
<feature type="compositionally biased region" description="Basic and acidic residues" evidence="3">
    <location>
        <begin position="39"/>
        <end position="50"/>
    </location>
</feature>
<dbReference type="GO" id="GO:0005634">
    <property type="term" value="C:nucleus"/>
    <property type="evidence" value="ECO:0007669"/>
    <property type="project" value="UniProtKB-SubCell"/>
</dbReference>
<evidence type="ECO:0000313" key="5">
    <source>
        <dbReference type="EMBL" id="KAG7195067.1"/>
    </source>
</evidence>
<comment type="subcellular location">
    <subcellularLocation>
        <location evidence="1">Nucleus</location>
    </subcellularLocation>
</comment>
<dbReference type="PANTHER" id="PTHR31001:SF88">
    <property type="entry name" value="TRANSCRIPTION FACTOR PDR3"/>
    <property type="match status" value="1"/>
</dbReference>
<keyword evidence="2" id="KW-0539">Nucleus</keyword>
<dbReference type="EMBL" id="JAHMUF010000005">
    <property type="protein sequence ID" value="KAG7195067.1"/>
    <property type="molecule type" value="Genomic_DNA"/>
</dbReference>
<comment type="caution">
    <text evidence="5">The sequence shown here is derived from an EMBL/GenBank/DDBJ whole genome shotgun (WGS) entry which is preliminary data.</text>
</comment>
<protein>
    <recommendedName>
        <fullName evidence="7">Transcription factor domain-containing protein</fullName>
    </recommendedName>
</protein>
<dbReference type="AlphaFoldDB" id="A0A9P7VBY1"/>
<keyword evidence="4" id="KW-0812">Transmembrane</keyword>
<dbReference type="InterPro" id="IPR050613">
    <property type="entry name" value="Sec_Metabolite_Reg"/>
</dbReference>
<feature type="transmembrane region" description="Helical" evidence="4">
    <location>
        <begin position="550"/>
        <end position="570"/>
    </location>
</feature>
<evidence type="ECO:0008006" key="7">
    <source>
        <dbReference type="Google" id="ProtNLM"/>
    </source>
</evidence>
<dbReference type="CDD" id="cd12148">
    <property type="entry name" value="fungal_TF_MHR"/>
    <property type="match status" value="1"/>
</dbReference>
<sequence length="763" mass="86719">MGGLVEGSDINEVDVPDGDKDNILAEFSKLQRENEKLKERIRRLQKDTRVGGDPSIDNSPNSYHLSLDSGAGTSALDSLATASQPRVSRSSTGLQSIYLSPQLSNEFNFISGGKKTVRKPIVINGETSELGSKYYGPQSVDYMVDVANKSSSNGPVPNTLKLSRPEFRRDNTMEQDLLARAAQKKKLPWIVYLVPNEANSNVNYHAIVSLVKFFFHPRFRYYNFYSRVPMLMFLENYPKQAPEDWENDDDLLLLCTILIISLQMLTPTDCVTYKIVAPIDIDKCEAAKKYVVSNKLFHTFQCIRHSLVCETFTSIQSYILCSEWHFKEKRYEECWSMMFHTCAIAFAIGLHMKVDDNIAELNRVETWFALKELTSIICSILGRPSPLSLSLNVAVENESTEIIKHQKVNCALRVGVSECLQMANALMIDNMNRDIDIDSLFDLDKRIDAEIELFRNSYLTKTEIKPVDQAPNQVYLPTYVSRESAYITIFMLSITKAKTRVPFLEKFEHKVIVSLMMLSITDYLATLELLVVEYFKNLESTYDPVRCFQLIYPFLSVFILQGIVCILALMNVKSQYFINGDPLLSNDFLTTIERRILAVKWSLIWPQNLASGFDKILDFIQILRANMISANPTPIMNIQYQETLVQTSPTPERPGLFPSFTNWNVKDPFNISRPDETLYLNDSQDFFSIDIDKFDLNPMIEQQQSQGGHIQPVNVEGLSQMQNLEVPPSTYGRVGGPPTVDLEASVSSVSEQIDTDIFSPPLR</sequence>
<dbReference type="GeneID" id="66117555"/>
<keyword evidence="4" id="KW-0472">Membrane</keyword>
<dbReference type="PANTHER" id="PTHR31001">
    <property type="entry name" value="UNCHARACTERIZED TRANSCRIPTIONAL REGULATORY PROTEIN"/>
    <property type="match status" value="1"/>
</dbReference>
<organism evidence="5 6">
    <name type="scientific">Scheffersomyces spartinae</name>
    <dbReference type="NCBI Taxonomy" id="45513"/>
    <lineage>
        <taxon>Eukaryota</taxon>
        <taxon>Fungi</taxon>
        <taxon>Dikarya</taxon>
        <taxon>Ascomycota</taxon>
        <taxon>Saccharomycotina</taxon>
        <taxon>Pichiomycetes</taxon>
        <taxon>Debaryomycetaceae</taxon>
        <taxon>Scheffersomyces</taxon>
    </lineage>
</organism>
<evidence type="ECO:0000256" key="1">
    <source>
        <dbReference type="ARBA" id="ARBA00004123"/>
    </source>
</evidence>
<evidence type="ECO:0000256" key="2">
    <source>
        <dbReference type="ARBA" id="ARBA00023242"/>
    </source>
</evidence>
<proteinExistence type="predicted"/>
<feature type="region of interest" description="Disordered" evidence="3">
    <location>
        <begin position="744"/>
        <end position="763"/>
    </location>
</feature>
<reference evidence="5" key="1">
    <citation type="submission" date="2021-03" db="EMBL/GenBank/DDBJ databases">
        <authorList>
            <person name="Palmer J.M."/>
        </authorList>
    </citation>
    <scope>NUCLEOTIDE SEQUENCE</scope>
    <source>
        <strain evidence="5">ARV_011</strain>
    </source>
</reference>
<accession>A0A9P7VBY1</accession>
<name>A0A9P7VBY1_9ASCO</name>
<evidence type="ECO:0000313" key="6">
    <source>
        <dbReference type="Proteomes" id="UP000790833"/>
    </source>
</evidence>
<feature type="region of interest" description="Disordered" evidence="3">
    <location>
        <begin position="39"/>
        <end position="69"/>
    </location>
</feature>
<evidence type="ECO:0000256" key="3">
    <source>
        <dbReference type="SAM" id="MobiDB-lite"/>
    </source>
</evidence>
<dbReference type="Proteomes" id="UP000790833">
    <property type="component" value="Unassembled WGS sequence"/>
</dbReference>
<keyword evidence="6" id="KW-1185">Reference proteome</keyword>
<gene>
    <name evidence="5" type="ORF">KQ657_004181</name>
</gene>